<dbReference type="Proteomes" id="UP000245683">
    <property type="component" value="Unassembled WGS sequence"/>
</dbReference>
<evidence type="ECO:0000256" key="13">
    <source>
        <dbReference type="ARBA" id="ARBA00023136"/>
    </source>
</evidence>
<feature type="compositionally biased region" description="Low complexity" evidence="17">
    <location>
        <begin position="903"/>
        <end position="940"/>
    </location>
</feature>
<dbReference type="GO" id="GO:0017038">
    <property type="term" value="P:protein import"/>
    <property type="evidence" value="ECO:0007669"/>
    <property type="project" value="InterPro"/>
</dbReference>
<dbReference type="Gene3D" id="1.10.3060.10">
    <property type="entry name" value="Helical scaffold and wing domains of SecA"/>
    <property type="match status" value="1"/>
</dbReference>
<keyword evidence="11 15" id="KW-1278">Translocase</keyword>
<dbReference type="NCBIfam" id="TIGR00963">
    <property type="entry name" value="secA"/>
    <property type="match status" value="1"/>
</dbReference>
<keyword evidence="4 15" id="KW-1003">Cell membrane</keyword>
<dbReference type="InterPro" id="IPR036670">
    <property type="entry name" value="SecA_X-link_sf"/>
</dbReference>
<dbReference type="PROSITE" id="PS51192">
    <property type="entry name" value="HELICASE_ATP_BIND_1"/>
    <property type="match status" value="1"/>
</dbReference>
<feature type="domain" description="SecA family profile" evidence="20">
    <location>
        <begin position="1"/>
        <end position="618"/>
    </location>
</feature>
<comment type="subcellular location">
    <subcellularLocation>
        <location evidence="15">Cell membrane</location>
        <topology evidence="15">Peripheral membrane protein</topology>
        <orientation evidence="15">Cytoplasmic side</orientation>
    </subcellularLocation>
    <subcellularLocation>
        <location evidence="15">Cytoplasm</location>
    </subcellularLocation>
    <text evidence="15">Distribution is 50-50.</text>
</comment>
<keyword evidence="6" id="KW-0479">Metal-binding</keyword>
<dbReference type="PANTHER" id="PTHR30612:SF0">
    <property type="entry name" value="CHLOROPLAST PROTEIN-TRANSPORTING ATPASE"/>
    <property type="match status" value="1"/>
</dbReference>
<dbReference type="CDD" id="cd18803">
    <property type="entry name" value="SF2_C_secA"/>
    <property type="match status" value="1"/>
</dbReference>
<dbReference type="GO" id="GO:0043952">
    <property type="term" value="P:protein transport by the Sec complex"/>
    <property type="evidence" value="ECO:0007669"/>
    <property type="project" value="TreeGrafter"/>
</dbReference>
<dbReference type="InterPro" id="IPR011116">
    <property type="entry name" value="SecA_Wing/Scaffold"/>
</dbReference>
<dbReference type="GO" id="GO:0065002">
    <property type="term" value="P:intracellular protein transmembrane transport"/>
    <property type="evidence" value="ECO:0007669"/>
    <property type="project" value="UniProtKB-UniRule"/>
</dbReference>
<dbReference type="RefSeq" id="WP_109943902.1">
    <property type="nucleotide sequence ID" value="NZ_QGSV01000111.1"/>
</dbReference>
<evidence type="ECO:0000256" key="12">
    <source>
        <dbReference type="ARBA" id="ARBA00023010"/>
    </source>
</evidence>
<dbReference type="GO" id="GO:0005524">
    <property type="term" value="F:ATP binding"/>
    <property type="evidence" value="ECO:0007669"/>
    <property type="project" value="UniProtKB-UniRule"/>
</dbReference>
<evidence type="ECO:0000256" key="1">
    <source>
        <dbReference type="ARBA" id="ARBA00001947"/>
    </source>
</evidence>
<dbReference type="Gene3D" id="3.40.50.300">
    <property type="entry name" value="P-loop containing nucleotide triphosphate hydrolases"/>
    <property type="match status" value="2"/>
</dbReference>
<dbReference type="Gene3D" id="3.10.450.50">
    <property type="match status" value="1"/>
</dbReference>
<comment type="subunit">
    <text evidence="15">Monomer and homodimer. Part of the essential Sec protein translocation apparatus which comprises SecA, SecYEG and auxiliary proteins SecDF. Other proteins may also be involved.</text>
</comment>
<evidence type="ECO:0000256" key="16">
    <source>
        <dbReference type="RuleBase" id="RU003874"/>
    </source>
</evidence>
<keyword evidence="7 15" id="KW-0547">Nucleotide-binding</keyword>
<comment type="cofactor">
    <cofactor evidence="1">
        <name>Zn(2+)</name>
        <dbReference type="ChEBI" id="CHEBI:29105"/>
    </cofactor>
</comment>
<evidence type="ECO:0000256" key="9">
    <source>
        <dbReference type="ARBA" id="ARBA00022840"/>
    </source>
</evidence>
<dbReference type="GO" id="GO:0005886">
    <property type="term" value="C:plasma membrane"/>
    <property type="evidence" value="ECO:0007669"/>
    <property type="project" value="UniProtKB-SubCell"/>
</dbReference>
<evidence type="ECO:0000256" key="17">
    <source>
        <dbReference type="SAM" id="MobiDB-lite"/>
    </source>
</evidence>
<dbReference type="Pfam" id="PF21090">
    <property type="entry name" value="P-loop_SecA"/>
    <property type="match status" value="1"/>
</dbReference>
<evidence type="ECO:0000313" key="22">
    <source>
        <dbReference type="Proteomes" id="UP000245683"/>
    </source>
</evidence>
<dbReference type="InterPro" id="IPR011115">
    <property type="entry name" value="SecA_DEAD"/>
</dbReference>
<dbReference type="Pfam" id="PF07517">
    <property type="entry name" value="SecA_DEAD"/>
    <property type="match status" value="1"/>
</dbReference>
<dbReference type="GO" id="GO:0006605">
    <property type="term" value="P:protein targeting"/>
    <property type="evidence" value="ECO:0007669"/>
    <property type="project" value="UniProtKB-UniRule"/>
</dbReference>
<feature type="binding site" evidence="15">
    <location>
        <position position="496"/>
    </location>
    <ligand>
        <name>ATP</name>
        <dbReference type="ChEBI" id="CHEBI:30616"/>
    </ligand>
</feature>
<evidence type="ECO:0000256" key="4">
    <source>
        <dbReference type="ARBA" id="ARBA00022475"/>
    </source>
</evidence>
<dbReference type="GO" id="GO:0008564">
    <property type="term" value="F:protein-exporting ATPase activity"/>
    <property type="evidence" value="ECO:0007669"/>
    <property type="project" value="UniProtKB-EC"/>
</dbReference>
<comment type="similarity">
    <text evidence="2 15 16">Belongs to the SecA family.</text>
</comment>
<dbReference type="GO" id="GO:0005829">
    <property type="term" value="C:cytosol"/>
    <property type="evidence" value="ECO:0007669"/>
    <property type="project" value="TreeGrafter"/>
</dbReference>
<evidence type="ECO:0000256" key="3">
    <source>
        <dbReference type="ARBA" id="ARBA00022448"/>
    </source>
</evidence>
<keyword evidence="22" id="KW-1185">Reference proteome</keyword>
<dbReference type="SMART" id="SM00958">
    <property type="entry name" value="SecA_PP_bind"/>
    <property type="match status" value="1"/>
</dbReference>
<dbReference type="InterPro" id="IPR027417">
    <property type="entry name" value="P-loop_NTPase"/>
</dbReference>
<dbReference type="InterPro" id="IPR036266">
    <property type="entry name" value="SecA_Wing/Scaffold_sf"/>
</dbReference>
<dbReference type="PRINTS" id="PR00906">
    <property type="entry name" value="SECA"/>
</dbReference>
<dbReference type="InterPro" id="IPR011130">
    <property type="entry name" value="SecA_preprotein_X-link_dom"/>
</dbReference>
<dbReference type="PROSITE" id="PS51194">
    <property type="entry name" value="HELICASE_CTER"/>
    <property type="match status" value="1"/>
</dbReference>
<dbReference type="InterPro" id="IPR000185">
    <property type="entry name" value="SecA"/>
</dbReference>
<dbReference type="SUPFAM" id="SSF81767">
    <property type="entry name" value="Pre-protein crosslinking domain of SecA"/>
    <property type="match status" value="1"/>
</dbReference>
<keyword evidence="8" id="KW-0862">Zinc</keyword>
<dbReference type="InterPro" id="IPR014001">
    <property type="entry name" value="Helicase_ATP-bd"/>
</dbReference>
<dbReference type="GO" id="GO:0046872">
    <property type="term" value="F:metal ion binding"/>
    <property type="evidence" value="ECO:0007669"/>
    <property type="project" value="UniProtKB-KW"/>
</dbReference>
<dbReference type="InterPro" id="IPR044722">
    <property type="entry name" value="SecA_SF2_C"/>
</dbReference>
<feature type="region of interest" description="Disordered" evidence="17">
    <location>
        <begin position="858"/>
        <end position="972"/>
    </location>
</feature>
<evidence type="ECO:0000256" key="5">
    <source>
        <dbReference type="ARBA" id="ARBA00022490"/>
    </source>
</evidence>
<feature type="domain" description="Helicase ATP-binding" evidence="18">
    <location>
        <begin position="87"/>
        <end position="225"/>
    </location>
</feature>
<accession>A0A317KA23</accession>
<dbReference type="FunFam" id="1.10.3060.10:FF:000002">
    <property type="entry name" value="Preprotein translocase subunit SecA"/>
    <property type="match status" value="1"/>
</dbReference>
<keyword evidence="13 15" id="KW-0472">Membrane</keyword>
<dbReference type="OrthoDB" id="9805579at2"/>
<dbReference type="InterPro" id="IPR001650">
    <property type="entry name" value="Helicase_C-like"/>
</dbReference>
<evidence type="ECO:0000256" key="15">
    <source>
        <dbReference type="HAMAP-Rule" id="MF_01382"/>
    </source>
</evidence>
<dbReference type="AlphaFoldDB" id="A0A317KA23"/>
<dbReference type="InterPro" id="IPR004027">
    <property type="entry name" value="SEC_C_motif"/>
</dbReference>
<sequence length="972" mass="107947">MSILEKVLSAGEGRMVRRLKAIAAAVNSIEDDYVNLTDEELRGLTEQYRERLADGETLDDLLPEAFATVREAAARVLGQRPYDVQVMGGAALHFGNIAEMKTGEGKTLTSVMAVYLNALSGKGVHVVTVNDYLAQRDAAWMGRVHEFLGLTVGVVLPNRPASEHRAAYECDITYGTNNEFGFDYLRDNMAWSKDELVQRGHNFAVVDEVDSILIDEARTPLIISGPAEHSARWYQEFAGVVARMQPGTDGEGDYEVDYAKRTIAVTERGVAKIEDRLGIENLYESVNTPLVGYMNNAIKAKELYKRDKDYIVSDGEVLIVDEFTGRILHGRRYNEGMHQAIEAKEGVEIKQENQTLATITLQNYFRLYEKLSGMTGTAQTEASEFNKVYKVGVVTIPTHRPMVRLDRPDVIYKTEKAKFNAVVEDIAERHAQGQPVLVGTVSVENSEILSQLLRRRGIPHSVLNAKFHAKEAEIVAQAGRKGAVTVATNMAGRGTDILLGGNPEFLAANELRQRGLDPVEQPEEYAKAMEEVLPTWKQACDAEAEEVAAAGGLYVLGTERHESRRIDNQLRGRAGRQGDPGESRFYLSLQDELMKRFRAGAVEAVMERFNIPEDVPIESKMVTRQIKSAQAQIEGQNAEIRKNVLKYDEVLNKQRQVIYAERLRVLNGEDLSEQVRNMIDDVVTAYVVGATSEGYAEDWDLDQLWSSLKQLYPVGVTVEELEDEVGSRPGLDQDFLLARLKEDAHAAYDRREEELGEEAVRQLERMVLLQVIDRKWREHLYEMDYLQEGISLRAYAQRDPVIEYQREGFDMFATMMDGIKEETVGFLYNLEVQVQEPEPEAEEVQLLEKPVEIRAKGLNRAPQPQGLQYSAPAVDGEAGRGAPVIERSDEEAPALGVGRTQSPERPAAPAKPSSPRRPAAAGMSGQAVAAGTARRAAPGRVDAAGDSPSRNAPCPCGSGRKYKRCHGAPNNA</sequence>
<dbReference type="SUPFAM" id="SSF81886">
    <property type="entry name" value="Helical scaffold and wing domains of SecA"/>
    <property type="match status" value="1"/>
</dbReference>
<dbReference type="EC" id="7.4.2.8" evidence="15"/>
<dbReference type="HAMAP" id="MF_01382">
    <property type="entry name" value="SecA"/>
    <property type="match status" value="1"/>
</dbReference>
<dbReference type="SMART" id="SM00957">
    <property type="entry name" value="SecA_DEAD"/>
    <property type="match status" value="1"/>
</dbReference>
<keyword evidence="10 15" id="KW-0653">Protein transport</keyword>
<evidence type="ECO:0000256" key="14">
    <source>
        <dbReference type="ARBA" id="ARBA00034006"/>
    </source>
</evidence>
<dbReference type="Pfam" id="PF07516">
    <property type="entry name" value="SecA_SW"/>
    <property type="match status" value="1"/>
</dbReference>
<dbReference type="PROSITE" id="PS01312">
    <property type="entry name" value="SECA"/>
    <property type="match status" value="1"/>
</dbReference>
<evidence type="ECO:0000256" key="10">
    <source>
        <dbReference type="ARBA" id="ARBA00022927"/>
    </source>
</evidence>
<dbReference type="PROSITE" id="PS51196">
    <property type="entry name" value="SECA_MOTOR_DEAD"/>
    <property type="match status" value="1"/>
</dbReference>
<dbReference type="Gene3D" id="3.90.1440.10">
    <property type="entry name" value="SecA, preprotein cross-linking domain"/>
    <property type="match status" value="1"/>
</dbReference>
<protein>
    <recommendedName>
        <fullName evidence="15 16">Protein translocase subunit SecA</fullName>
        <ecNumber evidence="15">7.4.2.8</ecNumber>
    </recommendedName>
</protein>
<evidence type="ECO:0000256" key="11">
    <source>
        <dbReference type="ARBA" id="ARBA00022967"/>
    </source>
</evidence>
<dbReference type="Pfam" id="PF02810">
    <property type="entry name" value="SEC-C"/>
    <property type="match status" value="1"/>
</dbReference>
<keyword evidence="3 15" id="KW-0813">Transport</keyword>
<keyword evidence="12 15" id="KW-0811">Translocation</keyword>
<dbReference type="FunFam" id="3.40.50.300:FF:000113">
    <property type="entry name" value="Preprotein translocase subunit SecA"/>
    <property type="match status" value="1"/>
</dbReference>
<dbReference type="CDD" id="cd17928">
    <property type="entry name" value="DEXDc_SecA"/>
    <property type="match status" value="1"/>
</dbReference>
<dbReference type="FunFam" id="3.40.50.300:FF:000334">
    <property type="entry name" value="Protein translocase subunit SecA"/>
    <property type="match status" value="1"/>
</dbReference>
<proteinExistence type="inferred from homology"/>
<comment type="caution">
    <text evidence="21">The sequence shown here is derived from an EMBL/GenBank/DDBJ whole genome shotgun (WGS) entry which is preliminary data.</text>
</comment>
<reference evidence="22" key="1">
    <citation type="submission" date="2018-05" db="EMBL/GenBank/DDBJ databases">
        <title>Micromonospora globispora sp. nov. and Micromonospora rugosa sp. nov., isolated from marine sediment.</title>
        <authorList>
            <person name="Carro L."/>
            <person name="Aysel V."/>
            <person name="Cetin D."/>
            <person name="Igual J.M."/>
            <person name="Klenk H.-P."/>
            <person name="Trujillo M.E."/>
            <person name="Sahin N."/>
        </authorList>
    </citation>
    <scope>NUCLEOTIDE SEQUENCE [LARGE SCALE GENOMIC DNA]</scope>
    <source>
        <strain evidence="22">S2904</strain>
    </source>
</reference>
<dbReference type="FunFam" id="3.90.1440.10:FF:000002">
    <property type="entry name" value="Protein translocase subunit SecA"/>
    <property type="match status" value="1"/>
</dbReference>
<evidence type="ECO:0000259" key="18">
    <source>
        <dbReference type="PROSITE" id="PS51192"/>
    </source>
</evidence>
<evidence type="ECO:0000256" key="8">
    <source>
        <dbReference type="ARBA" id="ARBA00022833"/>
    </source>
</evidence>
<dbReference type="SUPFAM" id="SSF52540">
    <property type="entry name" value="P-loop containing nucleoside triphosphate hydrolases"/>
    <property type="match status" value="2"/>
</dbReference>
<evidence type="ECO:0000259" key="20">
    <source>
        <dbReference type="PROSITE" id="PS51196"/>
    </source>
</evidence>
<dbReference type="PANTHER" id="PTHR30612">
    <property type="entry name" value="SECA INNER MEMBRANE COMPONENT OF SEC PROTEIN SECRETION SYSTEM"/>
    <property type="match status" value="1"/>
</dbReference>
<dbReference type="InterPro" id="IPR014018">
    <property type="entry name" value="SecA_motor_DEAD"/>
</dbReference>
<dbReference type="Pfam" id="PF01043">
    <property type="entry name" value="SecA_PP_bind"/>
    <property type="match status" value="1"/>
</dbReference>
<feature type="domain" description="Helicase C-terminal" evidence="19">
    <location>
        <begin position="418"/>
        <end position="623"/>
    </location>
</feature>
<evidence type="ECO:0000259" key="19">
    <source>
        <dbReference type="PROSITE" id="PS51194"/>
    </source>
</evidence>
<evidence type="ECO:0000313" key="21">
    <source>
        <dbReference type="EMBL" id="PWU50347.1"/>
    </source>
</evidence>
<comment type="function">
    <text evidence="15">Part of the Sec protein translocase complex. Interacts with the SecYEG preprotein conducting channel. Has a central role in coupling the hydrolysis of ATP to the transfer of proteins into and across the cell membrane, serving as an ATP-driven molecular motor driving the stepwise translocation of polypeptide chains across the membrane.</text>
</comment>
<gene>
    <name evidence="15" type="primary">secA</name>
    <name evidence="21" type="ORF">DLJ46_07345</name>
</gene>
<dbReference type="GO" id="GO:0031522">
    <property type="term" value="C:cell envelope Sec protein transport complex"/>
    <property type="evidence" value="ECO:0007669"/>
    <property type="project" value="UniProtKB-ARBA"/>
</dbReference>
<organism evidence="21 22">
    <name type="scientific">Micromonospora globispora</name>
    <dbReference type="NCBI Taxonomy" id="1450148"/>
    <lineage>
        <taxon>Bacteria</taxon>
        <taxon>Bacillati</taxon>
        <taxon>Actinomycetota</taxon>
        <taxon>Actinomycetes</taxon>
        <taxon>Micromonosporales</taxon>
        <taxon>Micromonosporaceae</taxon>
        <taxon>Micromonospora</taxon>
    </lineage>
</organism>
<comment type="catalytic activity">
    <reaction evidence="14 15">
        <text>ATP + H2O + cellular proteinSide 1 = ADP + phosphate + cellular proteinSide 2.</text>
        <dbReference type="EC" id="7.4.2.8"/>
    </reaction>
</comment>
<dbReference type="InterPro" id="IPR020937">
    <property type="entry name" value="SecA_CS"/>
</dbReference>
<keyword evidence="5 15" id="KW-0963">Cytoplasm</keyword>
<dbReference type="NCBIfam" id="NF009538">
    <property type="entry name" value="PRK12904.1"/>
    <property type="match status" value="1"/>
</dbReference>
<feature type="binding site" evidence="15">
    <location>
        <begin position="103"/>
        <end position="107"/>
    </location>
    <ligand>
        <name>ATP</name>
        <dbReference type="ChEBI" id="CHEBI:30616"/>
    </ligand>
</feature>
<name>A0A317KA23_9ACTN</name>
<feature type="binding site" evidence="15">
    <location>
        <position position="85"/>
    </location>
    <ligand>
        <name>ATP</name>
        <dbReference type="ChEBI" id="CHEBI:30616"/>
    </ligand>
</feature>
<evidence type="ECO:0000256" key="2">
    <source>
        <dbReference type="ARBA" id="ARBA00007650"/>
    </source>
</evidence>
<evidence type="ECO:0000256" key="7">
    <source>
        <dbReference type="ARBA" id="ARBA00022741"/>
    </source>
</evidence>
<evidence type="ECO:0000256" key="6">
    <source>
        <dbReference type="ARBA" id="ARBA00022723"/>
    </source>
</evidence>
<keyword evidence="9 15" id="KW-0067">ATP-binding</keyword>
<dbReference type="EMBL" id="QGSV01000111">
    <property type="protein sequence ID" value="PWU50347.1"/>
    <property type="molecule type" value="Genomic_DNA"/>
</dbReference>